<dbReference type="Proteomes" id="UP000267029">
    <property type="component" value="Unassembled WGS sequence"/>
</dbReference>
<dbReference type="EMBL" id="UXSR01000581">
    <property type="protein sequence ID" value="VDD76983.1"/>
    <property type="molecule type" value="Genomic_DNA"/>
</dbReference>
<sequence>MARTTKAMVKGEVTQLIATDRDLCATPNHPPADCQRVEYVIIHTGSEPPFFKITPQGVIHFQTESDFDIWRFIKSATFTVVARNYGEFKDANGSTVVHVENGIPYGVFEVPTHMDAAMIENFDVYGPRSRAMSEAMTQILEISITPTIVNSATVTVEMTSDAFFEGVYPARAQMSGFNGGITVEPNCKPVLTRRKGEVRLTQYGVTSRTSDAVIRWQIYLQFPFPAPPCVSIDLATTIEGLSHLRNVELEFTNPKVVPRAHGVAAFTIDPLGVFPLGGIGTFRVVIKPFGFTLSDYTLECHAEVAGSGKRLPSRLRFGDWTASHAVFPNVYSTRGWCAGNSVNFGKVFSPDSHQRGISLTAELAVLADIPNSTRGSVQCLLTMDKATSRVFTIGFTTTSAIPILQPPPSSSSAWRLEVLDVLRRTPLNRPLGPGEVALIAFEFTVPPYAAVRASPTIQIEGGDDDDVTLDSPHILAVDENIYWGDNYQNCITDDNIRQYPIRRYTFNMGTLLASNDVNSKITVACYLSVKFSTQLSSASITVKGVLGYHIVTAAIALSSSSNAYLGEPFDNDDISVSLVGPNVTEMMSSEYESLRFAFCSEPEMYFNNLRFEVYSEDDSHDEEILTMYLLSYSASVNYPGLRFAVQKTLMDRRKPSGEVWRQRISLGPVFNSGYAYQLDQQKPEPDADCIVLTAEIQLTSGRGANVGSRHHVVAKAIINDKIEITKRTIIVVREHPRPFLLVNLGLVSPPVVNVRVFFVDVHAQLSEQSTLECHKASFWLLHGGMFTVNVAAAVDFISARVNLVPVSNGTGVRVFDGGIYFGVSGVIRLVLRPLPHVELDKDVNVDVGGILRCYTYRRPQDNRDPIFNPPIYFSQTVRLVKAAGGASSAMPTFLPWAIVLVVEHCSDCAYLRLKPCQVRVFGVRGDFADILLHSDNPTRHWTTHARGGYHGIFRTVTVLFGQVAHISAITVKIKENGNKPRSMVLDGTRDGKSFYFLRKVNVMFQMTSPETNVTFDTQPGVRGLRITLSDLVDEDEVVHLKMGFYGWLESKTEKDFDPCRVQTSGCSDGQCAASVALRSYVAGRDFIVLCDLVPDALVKNQIHSTCFRAFDSAPTRWRDLDSRIAHVVHYIPKENVLLATSGCGKEFFLSKNSGETWVSIDRRHFLYWKTYLDTRPMVSIPWTILPPTFQPLSTGPNCTAYQVRQWHCEFSL</sequence>
<keyword evidence="2" id="KW-1185">Reference proteome</keyword>
<organism evidence="1 2">
    <name type="scientific">Mesocestoides corti</name>
    <name type="common">Flatworm</name>
    <dbReference type="NCBI Taxonomy" id="53468"/>
    <lineage>
        <taxon>Eukaryota</taxon>
        <taxon>Metazoa</taxon>
        <taxon>Spiralia</taxon>
        <taxon>Lophotrochozoa</taxon>
        <taxon>Platyhelminthes</taxon>
        <taxon>Cestoda</taxon>
        <taxon>Eucestoda</taxon>
        <taxon>Cyclophyllidea</taxon>
        <taxon>Mesocestoididae</taxon>
        <taxon>Mesocestoides</taxon>
    </lineage>
</organism>
<reference evidence="1 2" key="1">
    <citation type="submission" date="2018-10" db="EMBL/GenBank/DDBJ databases">
        <authorList>
            <consortium name="Pathogen Informatics"/>
        </authorList>
    </citation>
    <scope>NUCLEOTIDE SEQUENCE [LARGE SCALE GENOMIC DNA]</scope>
</reference>
<proteinExistence type="predicted"/>
<dbReference type="AlphaFoldDB" id="A0A158QTG5"/>
<evidence type="ECO:0008006" key="3">
    <source>
        <dbReference type="Google" id="ProtNLM"/>
    </source>
</evidence>
<dbReference type="OrthoDB" id="6326583at2759"/>
<evidence type="ECO:0000313" key="2">
    <source>
        <dbReference type="Proteomes" id="UP000267029"/>
    </source>
</evidence>
<accession>A0A158QTG5</accession>
<gene>
    <name evidence="1" type="ORF">MCOS_LOCUS2986</name>
</gene>
<protein>
    <recommendedName>
        <fullName evidence="3">F5/8 type C domain-containing protein</fullName>
    </recommendedName>
</protein>
<name>A0A158QTG5_MESCO</name>
<evidence type="ECO:0000313" key="1">
    <source>
        <dbReference type="EMBL" id="VDD76983.1"/>
    </source>
</evidence>
<dbReference type="STRING" id="53468.A0A158QTG5"/>